<name>A0A015LHA2_RHIIW</name>
<evidence type="ECO:0000313" key="3">
    <source>
        <dbReference type="EMBL" id="EXX72001.1"/>
    </source>
</evidence>
<gene>
    <name evidence="3" type="ORF">RirG_073440</name>
</gene>
<organism evidence="3 4">
    <name type="scientific">Rhizophagus irregularis (strain DAOM 197198w)</name>
    <name type="common">Glomus intraradices</name>
    <dbReference type="NCBI Taxonomy" id="1432141"/>
    <lineage>
        <taxon>Eukaryota</taxon>
        <taxon>Fungi</taxon>
        <taxon>Fungi incertae sedis</taxon>
        <taxon>Mucoromycota</taxon>
        <taxon>Glomeromycotina</taxon>
        <taxon>Glomeromycetes</taxon>
        <taxon>Glomerales</taxon>
        <taxon>Glomeraceae</taxon>
        <taxon>Rhizophagus</taxon>
    </lineage>
</organism>
<dbReference type="SUPFAM" id="SSF47095">
    <property type="entry name" value="HMG-box"/>
    <property type="match status" value="1"/>
</dbReference>
<feature type="region of interest" description="Disordered" evidence="2">
    <location>
        <begin position="463"/>
        <end position="484"/>
    </location>
</feature>
<dbReference type="Gene3D" id="1.10.30.10">
    <property type="entry name" value="High mobility group box domain"/>
    <property type="match status" value="1"/>
</dbReference>
<feature type="coiled-coil region" evidence="1">
    <location>
        <begin position="66"/>
        <end position="93"/>
    </location>
</feature>
<dbReference type="HOGENOM" id="CLU_539843_0_0_1"/>
<dbReference type="OrthoDB" id="2387328at2759"/>
<feature type="compositionally biased region" description="Low complexity" evidence="2">
    <location>
        <begin position="134"/>
        <end position="145"/>
    </location>
</feature>
<evidence type="ECO:0000313" key="4">
    <source>
        <dbReference type="Proteomes" id="UP000022910"/>
    </source>
</evidence>
<comment type="caution">
    <text evidence="3">The sequence shown here is derived from an EMBL/GenBank/DDBJ whole genome shotgun (WGS) entry which is preliminary data.</text>
</comment>
<feature type="compositionally biased region" description="Basic and acidic residues" evidence="2">
    <location>
        <begin position="123"/>
        <end position="133"/>
    </location>
</feature>
<dbReference type="AlphaFoldDB" id="A0A015LHA2"/>
<accession>A0A015LHA2</accession>
<keyword evidence="4" id="KW-1185">Reference proteome</keyword>
<dbReference type="Proteomes" id="UP000022910">
    <property type="component" value="Unassembled WGS sequence"/>
</dbReference>
<dbReference type="InterPro" id="IPR036910">
    <property type="entry name" value="HMG_box_dom_sf"/>
</dbReference>
<feature type="region of interest" description="Disordered" evidence="2">
    <location>
        <begin position="357"/>
        <end position="400"/>
    </location>
</feature>
<evidence type="ECO:0000256" key="2">
    <source>
        <dbReference type="SAM" id="MobiDB-lite"/>
    </source>
</evidence>
<keyword evidence="1" id="KW-0175">Coiled coil</keyword>
<protein>
    <submittedName>
        <fullName evidence="3">Uncharacterized protein</fullName>
    </submittedName>
</protein>
<proteinExistence type="predicted"/>
<feature type="compositionally biased region" description="Low complexity" evidence="2">
    <location>
        <begin position="384"/>
        <end position="395"/>
    </location>
</feature>
<feature type="region of interest" description="Disordered" evidence="2">
    <location>
        <begin position="117"/>
        <end position="149"/>
    </location>
</feature>
<reference evidence="3 4" key="1">
    <citation type="submission" date="2014-02" db="EMBL/GenBank/DDBJ databases">
        <title>Single nucleus genome sequencing reveals high similarity among nuclei of an endomycorrhizal fungus.</title>
        <authorList>
            <person name="Lin K."/>
            <person name="Geurts R."/>
            <person name="Zhang Z."/>
            <person name="Limpens E."/>
            <person name="Saunders D.G."/>
            <person name="Mu D."/>
            <person name="Pang E."/>
            <person name="Cao H."/>
            <person name="Cha H."/>
            <person name="Lin T."/>
            <person name="Zhou Q."/>
            <person name="Shang Y."/>
            <person name="Li Y."/>
            <person name="Ivanov S."/>
            <person name="Sharma T."/>
            <person name="Velzen R.V."/>
            <person name="Ruijter N.D."/>
            <person name="Aanen D.K."/>
            <person name="Win J."/>
            <person name="Kamoun S."/>
            <person name="Bisseling T."/>
            <person name="Huang S."/>
        </authorList>
    </citation>
    <scope>NUCLEOTIDE SEQUENCE [LARGE SCALE GENOMIC DNA]</scope>
    <source>
        <strain evidence="4">DAOM197198w</strain>
    </source>
</reference>
<sequence>MYITITSVSRATSPASVSTITSGDSFSTITSSNFSSDFDPFLNYKIFTNSRITINMDNPSEQIPSISQFEEDFDNLSKLVDEKNKNMDNFNQNLIDVVNNDYNGNINFINEGMNQDSSAIVSPREEERTKESQNKFQQNDDNFNNEVTKFNDNQSTMSTLEEQKSSDDPITLPQAEQIANMLIDINNNKITSNNIFSSNNENDITCNTLVLPKPNTSSTFDDTLDNRNLISENIVLDNYNKMQSFDVRNGNDLILSYIDKDNMEIQQEDDEICLKRDNEINKESTNNEFNNDNNNERKEIVDIKTKVVVKQEYGRITLALKDQLALYNKFREVIPENVRKQVENTVGVISFTYHQPNQTDGVHVTSDDPMGESIPQENDSDFLSSTESNSSEQNQVKVKKSTRTMNGYNYYIKKQFKKSKNKSRKARDVISSSAKKWLELPANIKKHYQSKAKLGREKVSVKQNRLYGRKNQQPRQPRIDTPGENESEVLAVVIPIDSELRYKFQ</sequence>
<evidence type="ECO:0000256" key="1">
    <source>
        <dbReference type="SAM" id="Coils"/>
    </source>
</evidence>
<dbReference type="EMBL" id="JEMT01015821">
    <property type="protein sequence ID" value="EXX72001.1"/>
    <property type="molecule type" value="Genomic_DNA"/>
</dbReference>